<accession>A0A9X4H9C4</accession>
<evidence type="ECO:0000313" key="1">
    <source>
        <dbReference type="EMBL" id="MDF9410009.1"/>
    </source>
</evidence>
<evidence type="ECO:0000313" key="2">
    <source>
        <dbReference type="Proteomes" id="UP001154312"/>
    </source>
</evidence>
<reference evidence="1" key="1">
    <citation type="submission" date="2022-02" db="EMBL/GenBank/DDBJ databases">
        <authorList>
            <person name="Leng L."/>
        </authorList>
    </citation>
    <scope>NUCLEOTIDE SEQUENCE</scope>
    <source>
        <strain evidence="1">JI</strain>
    </source>
</reference>
<dbReference type="Proteomes" id="UP001154312">
    <property type="component" value="Unassembled WGS sequence"/>
</dbReference>
<keyword evidence="2" id="KW-1185">Reference proteome</keyword>
<dbReference type="EMBL" id="JAKOAV010000058">
    <property type="protein sequence ID" value="MDF9410009.1"/>
    <property type="molecule type" value="Genomic_DNA"/>
</dbReference>
<proteinExistence type="predicted"/>
<name>A0A9X4H9C4_9FIRM</name>
<organism evidence="1 2">
    <name type="scientific">Pelotomaculum isophthalicicum JI</name>
    <dbReference type="NCBI Taxonomy" id="947010"/>
    <lineage>
        <taxon>Bacteria</taxon>
        <taxon>Bacillati</taxon>
        <taxon>Bacillota</taxon>
        <taxon>Clostridia</taxon>
        <taxon>Eubacteriales</taxon>
        <taxon>Desulfotomaculaceae</taxon>
        <taxon>Pelotomaculum</taxon>
    </lineage>
</organism>
<gene>
    <name evidence="1" type="ORF">L7E55_16935</name>
</gene>
<dbReference type="RefSeq" id="WP_277445550.1">
    <property type="nucleotide sequence ID" value="NZ_JAKOAV010000058.1"/>
</dbReference>
<sequence length="55" mass="6196">MSYTRLEKSFFINATNIITKNLWGVKVIFEPVLFSTLAEKYLPGVCKLDAVDTGL</sequence>
<dbReference type="AlphaFoldDB" id="A0A9X4H9C4"/>
<protein>
    <submittedName>
        <fullName evidence="1">Uncharacterized protein</fullName>
    </submittedName>
</protein>
<comment type="caution">
    <text evidence="1">The sequence shown here is derived from an EMBL/GenBank/DDBJ whole genome shotgun (WGS) entry which is preliminary data.</text>
</comment>